<evidence type="ECO:0008006" key="3">
    <source>
        <dbReference type="Google" id="ProtNLM"/>
    </source>
</evidence>
<dbReference type="SUPFAM" id="SSF51126">
    <property type="entry name" value="Pectin lyase-like"/>
    <property type="match status" value="1"/>
</dbReference>
<dbReference type="Gene3D" id="2.60.40.10">
    <property type="entry name" value="Immunoglobulins"/>
    <property type="match status" value="1"/>
</dbReference>
<dbReference type="EMBL" id="FUZF01000013">
    <property type="protein sequence ID" value="SKB89158.1"/>
    <property type="molecule type" value="Genomic_DNA"/>
</dbReference>
<sequence>MNKINYILLGLLLVLGISSCKKDKDAFEEKLLIGTEYMEVSSKGNTYNFEVLSNTTMQVETDAEWIVLDTTVYEKGKQRIGFSIVTNTDDERSGLVLVRTNAETTKQVLVVQESGKVPVFYVKADGTGDGKSWNTATDLNTAIEKATTNSTIYLAEGVYVPSKTIRNGDANLLSDRTFEISKNISLIGGFAEDALPGAKPNTALYKTILDGTLPTGKKAYHTVTITAALDTESKVYLEGLTIRGGEATNRGSNVSINSVQYNRGHGGGMLIANAVVHMKNVEVVDNVASTSGGTAGFAAGMYVFAGAKVTMEDSKVNNNSNNNNNGGGVWVADASLLAYNSKFNENYARGTAGAVHGYPNATLHLYNCEVMNNSNTSYGAGVYVRENSSALLVNCLLVGNKSTSANGGGAVMQYGGTTVDIISCTITGNDIVGPGAGVYRRDKVNNLTILNSIISGNKQASNSKDVDAFTDNAAVIPVIKNAVTTASVYGDAGTIVAGAVFTPSSMLSTDYLPIGTNNPALVYGLTGATLMGIGQTYNPVLNEAIAKDMNGEPRTATVMGAKVK</sequence>
<name>A0A1T5EZ58_9SPHI</name>
<dbReference type="STRING" id="1513896.SAMN05660841_02906"/>
<reference evidence="2" key="1">
    <citation type="submission" date="2017-02" db="EMBL/GenBank/DDBJ databases">
        <authorList>
            <person name="Varghese N."/>
            <person name="Submissions S."/>
        </authorList>
    </citation>
    <scope>NUCLEOTIDE SEQUENCE [LARGE SCALE GENOMIC DNA]</scope>
    <source>
        <strain evidence="2">DSM 24091</strain>
    </source>
</reference>
<accession>A0A1T5EZ58</accession>
<dbReference type="PROSITE" id="PS51257">
    <property type="entry name" value="PROKAR_LIPOPROTEIN"/>
    <property type="match status" value="1"/>
</dbReference>
<dbReference type="RefSeq" id="WP_079644020.1">
    <property type="nucleotide sequence ID" value="NZ_FUZF01000013.1"/>
</dbReference>
<organism evidence="1 2">
    <name type="scientific">Sphingobacterium nematocida</name>
    <dbReference type="NCBI Taxonomy" id="1513896"/>
    <lineage>
        <taxon>Bacteria</taxon>
        <taxon>Pseudomonadati</taxon>
        <taxon>Bacteroidota</taxon>
        <taxon>Sphingobacteriia</taxon>
        <taxon>Sphingobacteriales</taxon>
        <taxon>Sphingobacteriaceae</taxon>
        <taxon>Sphingobacterium</taxon>
    </lineage>
</organism>
<gene>
    <name evidence="1" type="ORF">SAMN05660841_02906</name>
</gene>
<protein>
    <recommendedName>
        <fullName evidence="3">Binding domain-containing protein, N-terminal</fullName>
    </recommendedName>
</protein>
<evidence type="ECO:0000313" key="2">
    <source>
        <dbReference type="Proteomes" id="UP000190150"/>
    </source>
</evidence>
<evidence type="ECO:0000313" key="1">
    <source>
        <dbReference type="EMBL" id="SKB89158.1"/>
    </source>
</evidence>
<dbReference type="Proteomes" id="UP000190150">
    <property type="component" value="Unassembled WGS sequence"/>
</dbReference>
<proteinExistence type="predicted"/>
<dbReference type="InterPro" id="IPR011050">
    <property type="entry name" value="Pectin_lyase_fold/virulence"/>
</dbReference>
<dbReference type="AlphaFoldDB" id="A0A1T5EZ58"/>
<dbReference type="InterPro" id="IPR006626">
    <property type="entry name" value="PbH1"/>
</dbReference>
<dbReference type="InterPro" id="IPR012334">
    <property type="entry name" value="Pectin_lyas_fold"/>
</dbReference>
<dbReference type="OrthoDB" id="8440781at2"/>
<dbReference type="SMART" id="SM00710">
    <property type="entry name" value="PbH1"/>
    <property type="match status" value="6"/>
</dbReference>
<keyword evidence="2" id="KW-1185">Reference proteome</keyword>
<dbReference type="Gene3D" id="2.160.20.10">
    <property type="entry name" value="Single-stranded right-handed beta-helix, Pectin lyase-like"/>
    <property type="match status" value="1"/>
</dbReference>
<dbReference type="InterPro" id="IPR013783">
    <property type="entry name" value="Ig-like_fold"/>
</dbReference>